<dbReference type="InterPro" id="IPR003594">
    <property type="entry name" value="HATPase_dom"/>
</dbReference>
<dbReference type="GO" id="GO:0016301">
    <property type="term" value="F:kinase activity"/>
    <property type="evidence" value="ECO:0007669"/>
    <property type="project" value="UniProtKB-KW"/>
</dbReference>
<keyword evidence="5" id="KW-1185">Reference proteome</keyword>
<dbReference type="SUPFAM" id="SSF55874">
    <property type="entry name" value="ATPase domain of HSP90 chaperone/DNA topoisomerase II/histidine kinase"/>
    <property type="match status" value="1"/>
</dbReference>
<evidence type="ECO:0000313" key="4">
    <source>
        <dbReference type="EMBL" id="QSI76740.1"/>
    </source>
</evidence>
<dbReference type="PANTHER" id="PTHR34220">
    <property type="entry name" value="SENSOR HISTIDINE KINASE YPDA"/>
    <property type="match status" value="1"/>
</dbReference>
<feature type="transmembrane region" description="Helical" evidence="2">
    <location>
        <begin position="92"/>
        <end position="115"/>
    </location>
</feature>
<dbReference type="InterPro" id="IPR050640">
    <property type="entry name" value="Bact_2-comp_sensor_kinase"/>
</dbReference>
<dbReference type="Gene3D" id="3.30.565.10">
    <property type="entry name" value="Histidine kinase-like ATPase, C-terminal domain"/>
    <property type="match status" value="1"/>
</dbReference>
<organism evidence="4 5">
    <name type="scientific">Niveibacterium microcysteis</name>
    <dbReference type="NCBI Taxonomy" id="2811415"/>
    <lineage>
        <taxon>Bacteria</taxon>
        <taxon>Pseudomonadati</taxon>
        <taxon>Pseudomonadota</taxon>
        <taxon>Betaproteobacteria</taxon>
        <taxon>Rhodocyclales</taxon>
        <taxon>Rhodocyclaceae</taxon>
        <taxon>Niveibacterium</taxon>
    </lineage>
</organism>
<dbReference type="InterPro" id="IPR005467">
    <property type="entry name" value="His_kinase_dom"/>
</dbReference>
<protein>
    <submittedName>
        <fullName evidence="4">Histidine kinase</fullName>
    </submittedName>
</protein>
<evidence type="ECO:0000313" key="5">
    <source>
        <dbReference type="Proteomes" id="UP000663570"/>
    </source>
</evidence>
<evidence type="ECO:0000259" key="3">
    <source>
        <dbReference type="PROSITE" id="PS50109"/>
    </source>
</evidence>
<dbReference type="Pfam" id="PF06580">
    <property type="entry name" value="His_kinase"/>
    <property type="match status" value="1"/>
</dbReference>
<keyword evidence="4" id="KW-0808">Transferase</keyword>
<feature type="transmembrane region" description="Helical" evidence="2">
    <location>
        <begin position="24"/>
        <end position="43"/>
    </location>
</feature>
<reference evidence="4 5" key="1">
    <citation type="submission" date="2021-02" db="EMBL/GenBank/DDBJ databases">
        <title>Niveibacterium changnyeongensis HC41.</title>
        <authorList>
            <person name="Kang M."/>
        </authorList>
    </citation>
    <scope>NUCLEOTIDE SEQUENCE [LARGE SCALE GENOMIC DNA]</scope>
    <source>
        <strain evidence="4 5">HC41</strain>
    </source>
</reference>
<dbReference type="EMBL" id="CP071060">
    <property type="protein sequence ID" value="QSI76740.1"/>
    <property type="molecule type" value="Genomic_DNA"/>
</dbReference>
<evidence type="ECO:0000256" key="2">
    <source>
        <dbReference type="SAM" id="Phobius"/>
    </source>
</evidence>
<dbReference type="Pfam" id="PF02518">
    <property type="entry name" value="HATPase_c"/>
    <property type="match status" value="1"/>
</dbReference>
<name>A0ABX7M4S8_9RHOO</name>
<proteinExistence type="predicted"/>
<keyword evidence="4" id="KW-0418">Kinase</keyword>
<dbReference type="PROSITE" id="PS50109">
    <property type="entry name" value="HIS_KIN"/>
    <property type="match status" value="1"/>
</dbReference>
<accession>A0ABX7M4S8</accession>
<sequence>MTEEAKDTRSTDAHKRVEGWIRRTNWSSLLLTGFGVLIAHRLIGATLGMRAWVSVITAVAITMALFGWKLWLVGPDSLKTEFRERWQRLSDWLAVVGWWRLIFVSLFGFIAAGIASDALSGHGEFIGLVFAAILVLIATKIARGAQPRNGAGVLRAGDEAKSVEIGPHGIDVVKRHPDGSIAKQVKIGVEGVSVQRGAGPASASAYGADVGAAETEDSTRSWLQRLTWGRLMLIGLLLLIAAGIANSLIKPEKHSVVKIIRSDNADSSASMPAPPKAPVAPKAPMAPNAPMPSPAPEARADAMAEAADAAADAADAVADAADASAPVAGQSTPKTHRNKDSQDVKIGPRGIEVIERDADGKVSQHVKIGIDGIKVTDGGDNTDVDISVPELRSIPGLTPEKAKEIEDRIRNEVEAASERAQDTQRTIDFAPIAFLVVVSLAIMKLLAGGKRRAELDAGSARVAADMARLEREAADAKLHAMQAQIEPHFLFNTLASVDQLIRTDPQRASQVQKTLIQYLRAAIPQMRDDAQRSTLGRQVKMSQAYLEIMQVRMEERLAFSFDAPEGLSCAEFPSMMLQTLIENCIKHGLEPKPEGGRIDVKAEVARGKLRVKVSDTGVGFTADAKDGVGLANIRERLRLLYGNTASLTLTPNEGGGTVATIELPYRDDDAQQTKVC</sequence>
<dbReference type="Proteomes" id="UP000663570">
    <property type="component" value="Chromosome"/>
</dbReference>
<feature type="transmembrane region" description="Helical" evidence="2">
    <location>
        <begin position="121"/>
        <end position="139"/>
    </location>
</feature>
<dbReference type="InterPro" id="IPR010559">
    <property type="entry name" value="Sig_transdc_His_kin_internal"/>
</dbReference>
<dbReference type="PANTHER" id="PTHR34220:SF9">
    <property type="entry name" value="SIGNAL TRANSDUCTION HISTIDINE KINASE INTERNAL REGION DOMAIN-CONTAINING PROTEIN"/>
    <property type="match status" value="1"/>
</dbReference>
<feature type="region of interest" description="Disordered" evidence="1">
    <location>
        <begin position="264"/>
        <end position="345"/>
    </location>
</feature>
<feature type="domain" description="Histidine kinase" evidence="3">
    <location>
        <begin position="577"/>
        <end position="667"/>
    </location>
</feature>
<feature type="compositionally biased region" description="Low complexity" evidence="1">
    <location>
        <begin position="301"/>
        <end position="328"/>
    </location>
</feature>
<gene>
    <name evidence="4" type="ORF">JY500_20140</name>
</gene>
<dbReference type="SMART" id="SM00387">
    <property type="entry name" value="HATPase_c"/>
    <property type="match status" value="1"/>
</dbReference>
<dbReference type="RefSeq" id="WP_206254361.1">
    <property type="nucleotide sequence ID" value="NZ_CP071060.1"/>
</dbReference>
<evidence type="ECO:0000256" key="1">
    <source>
        <dbReference type="SAM" id="MobiDB-lite"/>
    </source>
</evidence>
<keyword evidence="2" id="KW-0472">Membrane</keyword>
<keyword evidence="2" id="KW-1133">Transmembrane helix</keyword>
<feature type="transmembrane region" description="Helical" evidence="2">
    <location>
        <begin position="228"/>
        <end position="249"/>
    </location>
</feature>
<keyword evidence="2" id="KW-0812">Transmembrane</keyword>
<feature type="transmembrane region" description="Helical" evidence="2">
    <location>
        <begin position="49"/>
        <end position="71"/>
    </location>
</feature>
<dbReference type="InterPro" id="IPR036890">
    <property type="entry name" value="HATPase_C_sf"/>
</dbReference>